<dbReference type="InterPro" id="IPR036150">
    <property type="entry name" value="Cyt_b/b6_C_sf"/>
</dbReference>
<accession>A0A151J7Y0</accession>
<evidence type="ECO:0000256" key="3">
    <source>
        <dbReference type="ARBA" id="ARBA00022692"/>
    </source>
</evidence>
<feature type="non-terminal residue" evidence="9">
    <location>
        <position position="1"/>
    </location>
</feature>
<evidence type="ECO:0000256" key="5">
    <source>
        <dbReference type="ARBA" id="ARBA00022989"/>
    </source>
</evidence>
<feature type="transmembrane region" description="Helical" evidence="7">
    <location>
        <begin position="39"/>
        <end position="56"/>
    </location>
</feature>
<dbReference type="GO" id="GO:0009055">
    <property type="term" value="F:electron transfer activity"/>
    <property type="evidence" value="ECO:0007669"/>
    <property type="project" value="InterPro"/>
</dbReference>
<protein>
    <submittedName>
        <fullName evidence="9">Cytochrome b</fullName>
    </submittedName>
</protein>
<dbReference type="Gene3D" id="1.10.287.980">
    <property type="entry name" value="plastocyanin oxidoreductase"/>
    <property type="match status" value="1"/>
</dbReference>
<dbReference type="InterPro" id="IPR005798">
    <property type="entry name" value="Cyt_b/b6_C"/>
</dbReference>
<name>A0A151J7Y0_9HYME</name>
<keyword evidence="3 7" id="KW-0812">Transmembrane</keyword>
<evidence type="ECO:0000256" key="1">
    <source>
        <dbReference type="ARBA" id="ARBA00004141"/>
    </source>
</evidence>
<keyword evidence="4" id="KW-0249">Electron transport</keyword>
<dbReference type="Pfam" id="PF00032">
    <property type="entry name" value="Cytochrom_B_C"/>
    <property type="match status" value="1"/>
</dbReference>
<evidence type="ECO:0000313" key="10">
    <source>
        <dbReference type="Proteomes" id="UP000078492"/>
    </source>
</evidence>
<sequence length="77" mass="8827">SLFRVCSSMRPNILLRISNMNLYETILFAYAILRSIPNKLGGVIALLSSIIILYALPPIKSKYFKPSSLRIFNQFIY</sequence>
<keyword evidence="10" id="KW-1185">Reference proteome</keyword>
<dbReference type="EMBL" id="KQ979629">
    <property type="protein sequence ID" value="KYN20085.1"/>
    <property type="molecule type" value="Genomic_DNA"/>
</dbReference>
<keyword evidence="2" id="KW-0813">Transport</keyword>
<dbReference type="Proteomes" id="UP000078492">
    <property type="component" value="Unassembled WGS sequence"/>
</dbReference>
<dbReference type="GO" id="GO:0016491">
    <property type="term" value="F:oxidoreductase activity"/>
    <property type="evidence" value="ECO:0007669"/>
    <property type="project" value="UniProtKB-UniRule"/>
</dbReference>
<dbReference type="SUPFAM" id="SSF81648">
    <property type="entry name" value="a domain/subunit of cytochrome bc1 complex (Ubiquinol-cytochrome c reductase)"/>
    <property type="match status" value="1"/>
</dbReference>
<evidence type="ECO:0000313" key="9">
    <source>
        <dbReference type="EMBL" id="KYN20085.1"/>
    </source>
</evidence>
<keyword evidence="6 7" id="KW-0472">Membrane</keyword>
<evidence type="ECO:0000256" key="6">
    <source>
        <dbReference type="ARBA" id="ARBA00023136"/>
    </source>
</evidence>
<comment type="subcellular location">
    <subcellularLocation>
        <location evidence="1">Membrane</location>
        <topology evidence="1">Multi-pass membrane protein</topology>
    </subcellularLocation>
</comment>
<organism evidence="9 10">
    <name type="scientific">Trachymyrmex cornetzi</name>
    <dbReference type="NCBI Taxonomy" id="471704"/>
    <lineage>
        <taxon>Eukaryota</taxon>
        <taxon>Metazoa</taxon>
        <taxon>Ecdysozoa</taxon>
        <taxon>Arthropoda</taxon>
        <taxon>Hexapoda</taxon>
        <taxon>Insecta</taxon>
        <taxon>Pterygota</taxon>
        <taxon>Neoptera</taxon>
        <taxon>Endopterygota</taxon>
        <taxon>Hymenoptera</taxon>
        <taxon>Apocrita</taxon>
        <taxon>Aculeata</taxon>
        <taxon>Formicoidea</taxon>
        <taxon>Formicidae</taxon>
        <taxon>Myrmicinae</taxon>
        <taxon>Trachymyrmex</taxon>
    </lineage>
</organism>
<evidence type="ECO:0000256" key="2">
    <source>
        <dbReference type="ARBA" id="ARBA00022448"/>
    </source>
</evidence>
<feature type="domain" description="Cytochrome b/b6 C-terminal region profile" evidence="8">
    <location>
        <begin position="1"/>
        <end position="77"/>
    </location>
</feature>
<gene>
    <name evidence="9" type="ORF">ALC57_07568</name>
</gene>
<evidence type="ECO:0000259" key="8">
    <source>
        <dbReference type="PROSITE" id="PS51003"/>
    </source>
</evidence>
<evidence type="ECO:0000256" key="7">
    <source>
        <dbReference type="SAM" id="Phobius"/>
    </source>
</evidence>
<dbReference type="PROSITE" id="PS51003">
    <property type="entry name" value="CYTB_CTER"/>
    <property type="match status" value="1"/>
</dbReference>
<keyword evidence="5 7" id="KW-1133">Transmembrane helix</keyword>
<evidence type="ECO:0000256" key="4">
    <source>
        <dbReference type="ARBA" id="ARBA00022982"/>
    </source>
</evidence>
<proteinExistence type="predicted"/>
<dbReference type="GO" id="GO:0016020">
    <property type="term" value="C:membrane"/>
    <property type="evidence" value="ECO:0007669"/>
    <property type="project" value="UniProtKB-SubCell"/>
</dbReference>
<reference evidence="9 10" key="1">
    <citation type="submission" date="2015-09" db="EMBL/GenBank/DDBJ databases">
        <title>Trachymyrmex cornetzi WGS genome.</title>
        <authorList>
            <person name="Nygaard S."/>
            <person name="Hu H."/>
            <person name="Boomsma J."/>
            <person name="Zhang G."/>
        </authorList>
    </citation>
    <scope>NUCLEOTIDE SEQUENCE [LARGE SCALE GENOMIC DNA]</scope>
    <source>
        <strain evidence="9">Tcor2-1</strain>
        <tissue evidence="9">Whole body</tissue>
    </source>
</reference>
<dbReference type="AlphaFoldDB" id="A0A151J7Y0"/>
<dbReference type="GO" id="GO:0022900">
    <property type="term" value="P:electron transport chain"/>
    <property type="evidence" value="ECO:0007669"/>
    <property type="project" value="UniProtKB-UniRule"/>
</dbReference>